<dbReference type="InterPro" id="IPR020568">
    <property type="entry name" value="Ribosomal_Su5_D2-typ_SF"/>
</dbReference>
<dbReference type="PIRSF" id="PIRSF002583">
    <property type="entry name" value="Hsp90"/>
    <property type="match status" value="1"/>
</dbReference>
<dbReference type="Gene3D" id="3.30.230.80">
    <property type="match status" value="1"/>
</dbReference>
<dbReference type="RefSeq" id="WP_201074503.1">
    <property type="nucleotide sequence ID" value="NZ_CP067420.1"/>
</dbReference>
<dbReference type="PRINTS" id="PR00775">
    <property type="entry name" value="HEATSHOCK90"/>
</dbReference>
<dbReference type="InterPro" id="IPR036890">
    <property type="entry name" value="HATPase_C_sf"/>
</dbReference>
<proteinExistence type="inferred from homology"/>
<dbReference type="NCBIfam" id="NF003555">
    <property type="entry name" value="PRK05218.1"/>
    <property type="match status" value="1"/>
</dbReference>
<dbReference type="Proteomes" id="UP000595197">
    <property type="component" value="Chromosome"/>
</dbReference>
<accession>A0ABX7B5J7</accession>
<dbReference type="InterPro" id="IPR003594">
    <property type="entry name" value="HATPase_dom"/>
</dbReference>
<dbReference type="SUPFAM" id="SSF55874">
    <property type="entry name" value="ATPase domain of HSP90 chaperone/DNA topoisomerase II/histidine kinase"/>
    <property type="match status" value="1"/>
</dbReference>
<evidence type="ECO:0000256" key="1">
    <source>
        <dbReference type="ARBA" id="ARBA00008239"/>
    </source>
</evidence>
<keyword evidence="2 5" id="KW-0547">Nucleotide-binding</keyword>
<dbReference type="EMBL" id="CP067420">
    <property type="protein sequence ID" value="QQP88920.1"/>
    <property type="molecule type" value="Genomic_DNA"/>
</dbReference>
<name>A0ABX7B5J7_9PROT</name>
<keyword evidence="3 5" id="KW-0067">ATP-binding</keyword>
<comment type="similarity">
    <text evidence="1 5">Belongs to the heat shock protein 90 family.</text>
</comment>
<keyword evidence="5" id="KW-0963">Cytoplasm</keyword>
<dbReference type="Pfam" id="PF13589">
    <property type="entry name" value="HATPase_c_3"/>
    <property type="match status" value="1"/>
</dbReference>
<dbReference type="PANTHER" id="PTHR11528">
    <property type="entry name" value="HEAT SHOCK PROTEIN 90 FAMILY MEMBER"/>
    <property type="match status" value="1"/>
</dbReference>
<evidence type="ECO:0000256" key="4">
    <source>
        <dbReference type="ARBA" id="ARBA00023186"/>
    </source>
</evidence>
<evidence type="ECO:0000313" key="7">
    <source>
        <dbReference type="EMBL" id="QQP88920.1"/>
    </source>
</evidence>
<evidence type="ECO:0000256" key="2">
    <source>
        <dbReference type="ARBA" id="ARBA00022741"/>
    </source>
</evidence>
<dbReference type="InterPro" id="IPR037196">
    <property type="entry name" value="HSP90_C"/>
</dbReference>
<dbReference type="SMART" id="SM00387">
    <property type="entry name" value="HATPase_c"/>
    <property type="match status" value="1"/>
</dbReference>
<feature type="region of interest" description="C" evidence="5">
    <location>
        <begin position="545"/>
        <end position="626"/>
    </location>
</feature>
<sequence length="626" mass="70415">MSEERLSFQAEVSRLLDMVAHSLYSEKEVFLRELISNASDACDRLRYAALTQPELSADDPDLKIRLLTDADAKTLTVADNGIGMNREDLIENLGTIARSGTAAFMNKLTGDAKKDIGLIGQFGVGFYSAFMVSDKVEVLTRKAGESQGWRWVSDGRGEFTVSEADEAPRGTRVVLHLKADEGEFLEEHRLRRIVQKYSDHIALPILFGDAADAQALNRASALWTRSRNEITADEYKEFYHHVGHAFDDPWLTLHWRAEGKIEYTSLLFVPSAKPFDLFNPDRRHRVKLYVKRVFITDEAEGLLPPYLRFLRGVVDSEDLPLNISREMLQHNPMLAKIRAGIVRRVLGDLVKKADDAEQAESYASFWENFGAVLKEGLYEDYEHREQLTRLMRFRSTGSDGLVSLDDYVGRMKEGQDAIFYITGDDIEALRRSPQLEGFKARGVEVLLLTDPVDEFWIPSVAEYKEKKFKSVTRGGADLSKIKAESEPEKKEEEKPAENDLGSLVAALKLTLADSVKDVRISERLTDSPVCLVADEGDMDMHLERLLKQHRQLDGGAKRILEVNPTHPLIRRLTGMAAKEGLSDNIEDVAWLLLDQARIVEGEPIPDPAAFSRRLALVMEKGLGLAA</sequence>
<evidence type="ECO:0000256" key="5">
    <source>
        <dbReference type="HAMAP-Rule" id="MF_00505"/>
    </source>
</evidence>
<keyword evidence="4 5" id="KW-0143">Chaperone</keyword>
<dbReference type="HAMAP" id="MF_00505">
    <property type="entry name" value="HSP90"/>
    <property type="match status" value="1"/>
</dbReference>
<dbReference type="InterPro" id="IPR001404">
    <property type="entry name" value="Hsp90_fam"/>
</dbReference>
<dbReference type="Gene3D" id="3.40.50.11260">
    <property type="match status" value="1"/>
</dbReference>
<keyword evidence="8" id="KW-1185">Reference proteome</keyword>
<comment type="subunit">
    <text evidence="5">Homodimer.</text>
</comment>
<feature type="domain" description="Histidine kinase/HSP90-like ATPase" evidence="6">
    <location>
        <begin position="26"/>
        <end position="181"/>
    </location>
</feature>
<reference evidence="7" key="1">
    <citation type="submission" date="2021-02" db="EMBL/GenBank/DDBJ databases">
        <title>Skermanella TT6 skin isolate.</title>
        <authorList>
            <person name="Lee K."/>
            <person name="Ganzorig M."/>
        </authorList>
    </citation>
    <scope>NUCLEOTIDE SEQUENCE</scope>
    <source>
        <strain evidence="7">TT6</strain>
    </source>
</reference>
<comment type="function">
    <text evidence="5">Molecular chaperone. Has ATPase activity.</text>
</comment>
<dbReference type="Gene3D" id="3.30.565.10">
    <property type="entry name" value="Histidine kinase-like ATPase, C-terminal domain"/>
    <property type="match status" value="1"/>
</dbReference>
<evidence type="ECO:0000259" key="6">
    <source>
        <dbReference type="SMART" id="SM00387"/>
    </source>
</evidence>
<gene>
    <name evidence="5 7" type="primary">htpG</name>
    <name evidence="7" type="ORF">IGS68_23375</name>
</gene>
<feature type="region of interest" description="A; substrate-binding" evidence="5">
    <location>
        <begin position="1"/>
        <end position="325"/>
    </location>
</feature>
<evidence type="ECO:0000313" key="8">
    <source>
        <dbReference type="Proteomes" id="UP000595197"/>
    </source>
</evidence>
<dbReference type="InterPro" id="IPR020575">
    <property type="entry name" value="Hsp90_N"/>
</dbReference>
<comment type="caution">
    <text evidence="5">Lacks conserved residue(s) required for the propagation of feature annotation.</text>
</comment>
<comment type="subcellular location">
    <subcellularLocation>
        <location evidence="5">Cytoplasm</location>
    </subcellularLocation>
</comment>
<protein>
    <recommendedName>
        <fullName evidence="5">Chaperone protein HtpG</fullName>
    </recommendedName>
    <alternativeName>
        <fullName evidence="5">Heat shock protein HtpG</fullName>
    </alternativeName>
    <alternativeName>
        <fullName evidence="5">High temperature protein G</fullName>
    </alternativeName>
</protein>
<dbReference type="Pfam" id="PF00183">
    <property type="entry name" value="HSP90"/>
    <property type="match status" value="1"/>
</dbReference>
<keyword evidence="5" id="KW-0346">Stress response</keyword>
<evidence type="ECO:0000256" key="3">
    <source>
        <dbReference type="ARBA" id="ARBA00022840"/>
    </source>
</evidence>
<dbReference type="Gene3D" id="1.20.120.790">
    <property type="entry name" value="Heat shock protein 90, C-terminal domain"/>
    <property type="match status" value="1"/>
</dbReference>
<dbReference type="SUPFAM" id="SSF110942">
    <property type="entry name" value="HSP90 C-terminal domain"/>
    <property type="match status" value="1"/>
</dbReference>
<dbReference type="CDD" id="cd16927">
    <property type="entry name" value="HATPase_Hsp90-like"/>
    <property type="match status" value="1"/>
</dbReference>
<organism evidence="7 8">
    <name type="scientific">Skermanella cutis</name>
    <dbReference type="NCBI Taxonomy" id="2775420"/>
    <lineage>
        <taxon>Bacteria</taxon>
        <taxon>Pseudomonadati</taxon>
        <taxon>Pseudomonadota</taxon>
        <taxon>Alphaproteobacteria</taxon>
        <taxon>Rhodospirillales</taxon>
        <taxon>Azospirillaceae</taxon>
        <taxon>Skermanella</taxon>
    </lineage>
</organism>
<dbReference type="SUPFAM" id="SSF54211">
    <property type="entry name" value="Ribosomal protein S5 domain 2-like"/>
    <property type="match status" value="1"/>
</dbReference>